<feature type="domain" description="Phosphoribosyltransferase" evidence="1">
    <location>
        <begin position="13"/>
        <end position="164"/>
    </location>
</feature>
<comment type="caution">
    <text evidence="2">The sequence shown here is derived from an EMBL/GenBank/DDBJ whole genome shotgun (WGS) entry which is preliminary data.</text>
</comment>
<dbReference type="Proteomes" id="UP000185557">
    <property type="component" value="Unassembled WGS sequence"/>
</dbReference>
<evidence type="ECO:0000259" key="1">
    <source>
        <dbReference type="Pfam" id="PF00156"/>
    </source>
</evidence>
<dbReference type="InterPro" id="IPR029057">
    <property type="entry name" value="PRTase-like"/>
</dbReference>
<dbReference type="RefSeq" id="WP_073608686.1">
    <property type="nucleotide sequence ID" value="NZ_MRCG01000008.1"/>
</dbReference>
<dbReference type="EMBL" id="MRCG01000008">
    <property type="protein sequence ID" value="OKH47727.1"/>
    <property type="molecule type" value="Genomic_DNA"/>
</dbReference>
<organism evidence="2 3">
    <name type="scientific">Phormidium tenue NIES-30</name>
    <dbReference type="NCBI Taxonomy" id="549789"/>
    <lineage>
        <taxon>Bacteria</taxon>
        <taxon>Bacillati</taxon>
        <taxon>Cyanobacteriota</taxon>
        <taxon>Cyanophyceae</taxon>
        <taxon>Oscillatoriophycideae</taxon>
        <taxon>Oscillatoriales</taxon>
        <taxon>Oscillatoriaceae</taxon>
        <taxon>Phormidium</taxon>
    </lineage>
</organism>
<dbReference type="OrthoDB" id="9810066at2"/>
<sequence length="222" mass="24599">MLFQNRVDAGQRLANLLQPYANRPGVIVIALPRGGVPVAAEVANALEAPLDVLVVRKLGIPGFRETAMGSIASGKFIYFNHDLIRRLAITSEEIDVVVQHEQEELRRREQAYRADLAPLDLRDRIVILVDDGLATGATIQVAIEAVKQQRPRQLIVAVPVADREVCDSIGTVVDRIICAETPQPFYAVGLWYEEFAQTSDDEVRSLLHQAQHRSLETASQSQ</sequence>
<name>A0A1U7J550_9CYAN</name>
<keyword evidence="2" id="KW-0808">Transferase</keyword>
<dbReference type="InterPro" id="IPR000836">
    <property type="entry name" value="PRTase_dom"/>
</dbReference>
<dbReference type="STRING" id="549789.NIES30_12120"/>
<gene>
    <name evidence="2" type="ORF">NIES30_12120</name>
</gene>
<dbReference type="Gene3D" id="3.40.50.2020">
    <property type="match status" value="1"/>
</dbReference>
<keyword evidence="3" id="KW-1185">Reference proteome</keyword>
<dbReference type="Pfam" id="PF00156">
    <property type="entry name" value="Pribosyltran"/>
    <property type="match status" value="1"/>
</dbReference>
<evidence type="ECO:0000313" key="2">
    <source>
        <dbReference type="EMBL" id="OKH47727.1"/>
    </source>
</evidence>
<evidence type="ECO:0000313" key="3">
    <source>
        <dbReference type="Proteomes" id="UP000185557"/>
    </source>
</evidence>
<dbReference type="CDD" id="cd06223">
    <property type="entry name" value="PRTases_typeI"/>
    <property type="match status" value="1"/>
</dbReference>
<dbReference type="AlphaFoldDB" id="A0A1U7J550"/>
<reference evidence="2 3" key="1">
    <citation type="submission" date="2016-11" db="EMBL/GenBank/DDBJ databases">
        <title>Draft Genome Sequences of Nine Cyanobacterial Strains from Diverse Habitats.</title>
        <authorList>
            <person name="Zhu T."/>
            <person name="Hou S."/>
            <person name="Lu X."/>
            <person name="Hess W.R."/>
        </authorList>
    </citation>
    <scope>NUCLEOTIDE SEQUENCE [LARGE SCALE GENOMIC DNA]</scope>
    <source>
        <strain evidence="2 3">NIES-30</strain>
    </source>
</reference>
<dbReference type="GO" id="GO:0016740">
    <property type="term" value="F:transferase activity"/>
    <property type="evidence" value="ECO:0007669"/>
    <property type="project" value="UniProtKB-KW"/>
</dbReference>
<dbReference type="Gene3D" id="3.30.1310.20">
    <property type="entry name" value="PRTase-like"/>
    <property type="match status" value="1"/>
</dbReference>
<protein>
    <submittedName>
        <fullName evidence="2">Phosphoribosyl transferase</fullName>
    </submittedName>
</protein>
<accession>A0A1U7J550</accession>
<proteinExistence type="predicted"/>
<dbReference type="SUPFAM" id="SSF53271">
    <property type="entry name" value="PRTase-like"/>
    <property type="match status" value="1"/>
</dbReference>